<keyword evidence="1" id="KW-0812">Transmembrane</keyword>
<feature type="transmembrane region" description="Helical" evidence="1">
    <location>
        <begin position="71"/>
        <end position="91"/>
    </location>
</feature>
<dbReference type="EMBL" id="JBJUIK010000001">
    <property type="protein sequence ID" value="KAL3537860.1"/>
    <property type="molecule type" value="Genomic_DNA"/>
</dbReference>
<comment type="caution">
    <text evidence="2">The sequence shown here is derived from an EMBL/GenBank/DDBJ whole genome shotgun (WGS) entry which is preliminary data.</text>
</comment>
<evidence type="ECO:0000313" key="2">
    <source>
        <dbReference type="EMBL" id="KAL3537860.1"/>
    </source>
</evidence>
<keyword evidence="1" id="KW-1133">Transmembrane helix</keyword>
<organism evidence="2 3">
    <name type="scientific">Cinchona calisaya</name>
    <dbReference type="NCBI Taxonomy" id="153742"/>
    <lineage>
        <taxon>Eukaryota</taxon>
        <taxon>Viridiplantae</taxon>
        <taxon>Streptophyta</taxon>
        <taxon>Embryophyta</taxon>
        <taxon>Tracheophyta</taxon>
        <taxon>Spermatophyta</taxon>
        <taxon>Magnoliopsida</taxon>
        <taxon>eudicotyledons</taxon>
        <taxon>Gunneridae</taxon>
        <taxon>Pentapetalae</taxon>
        <taxon>asterids</taxon>
        <taxon>lamiids</taxon>
        <taxon>Gentianales</taxon>
        <taxon>Rubiaceae</taxon>
        <taxon>Cinchonoideae</taxon>
        <taxon>Cinchoneae</taxon>
        <taxon>Cinchona</taxon>
    </lineage>
</organism>
<sequence>MAESGDLKFEIPYDDFCLDLGRFDLFGWIGYYLAFKSELEVFHPYTSCRKISSAVVRGGSTGRRRPPLVEVLFVGFWTFVWAGRLFVVFYFCGISGHDV</sequence>
<gene>
    <name evidence="2" type="ORF">ACH5RR_001226</name>
</gene>
<proteinExistence type="predicted"/>
<reference evidence="2 3" key="1">
    <citation type="submission" date="2024-11" db="EMBL/GenBank/DDBJ databases">
        <title>A near-complete genome assembly of Cinchona calisaya.</title>
        <authorList>
            <person name="Lian D.C."/>
            <person name="Zhao X.W."/>
            <person name="Wei L."/>
        </authorList>
    </citation>
    <scope>NUCLEOTIDE SEQUENCE [LARGE SCALE GENOMIC DNA]</scope>
    <source>
        <tissue evidence="2">Nenye</tissue>
    </source>
</reference>
<accession>A0ABD3B3C1</accession>
<protein>
    <submittedName>
        <fullName evidence="2">Uncharacterized protein</fullName>
    </submittedName>
</protein>
<evidence type="ECO:0000313" key="3">
    <source>
        <dbReference type="Proteomes" id="UP001630127"/>
    </source>
</evidence>
<dbReference type="AlphaFoldDB" id="A0ABD3B3C1"/>
<keyword evidence="3" id="KW-1185">Reference proteome</keyword>
<dbReference type="Proteomes" id="UP001630127">
    <property type="component" value="Unassembled WGS sequence"/>
</dbReference>
<keyword evidence="1" id="KW-0472">Membrane</keyword>
<evidence type="ECO:0000256" key="1">
    <source>
        <dbReference type="SAM" id="Phobius"/>
    </source>
</evidence>
<name>A0ABD3B3C1_9GENT</name>